<keyword evidence="1" id="KW-1133">Transmembrane helix</keyword>
<dbReference type="Proteomes" id="UP000663193">
    <property type="component" value="Chromosome 14"/>
</dbReference>
<name>A0A7U2FCT1_PHANO</name>
<sequence>MNMITVTSSIYVNSPALSATVVRWYVARIVIIVSYCRCQLRRFGNRACLPWIQPYVTTLRPCRLKRMDRKTSLVL</sequence>
<reference evidence="3" key="1">
    <citation type="journal article" date="2021" name="BMC Genomics">
        <title>Chromosome-level genome assembly and manually-curated proteome of model necrotroph Parastagonospora nodorum Sn15 reveals a genome-wide trove of candidate effector homologs, and redundancy of virulence-related functions within an accessory chromosome.</title>
        <authorList>
            <person name="Bertazzoni S."/>
            <person name="Jones D.A.B."/>
            <person name="Phan H.T."/>
            <person name="Tan K.-C."/>
            <person name="Hane J.K."/>
        </authorList>
    </citation>
    <scope>NUCLEOTIDE SEQUENCE [LARGE SCALE GENOMIC DNA]</scope>
    <source>
        <strain evidence="3">SN15 / ATCC MYA-4574 / FGSC 10173)</strain>
    </source>
</reference>
<evidence type="ECO:0000313" key="3">
    <source>
        <dbReference type="Proteomes" id="UP000663193"/>
    </source>
</evidence>
<feature type="transmembrane region" description="Helical" evidence="1">
    <location>
        <begin position="16"/>
        <end position="36"/>
    </location>
</feature>
<keyword evidence="1" id="KW-0812">Transmembrane</keyword>
<dbReference type="EMBL" id="CP069036">
    <property type="protein sequence ID" value="QRD02668.1"/>
    <property type="molecule type" value="Genomic_DNA"/>
</dbReference>
<accession>A0A7U2FCT1</accession>
<dbReference type="AlphaFoldDB" id="A0A7U2FCT1"/>
<organism evidence="2 3">
    <name type="scientific">Phaeosphaeria nodorum (strain SN15 / ATCC MYA-4574 / FGSC 10173)</name>
    <name type="common">Glume blotch fungus</name>
    <name type="synonym">Parastagonospora nodorum</name>
    <dbReference type="NCBI Taxonomy" id="321614"/>
    <lineage>
        <taxon>Eukaryota</taxon>
        <taxon>Fungi</taxon>
        <taxon>Dikarya</taxon>
        <taxon>Ascomycota</taxon>
        <taxon>Pezizomycotina</taxon>
        <taxon>Dothideomycetes</taxon>
        <taxon>Pleosporomycetidae</taxon>
        <taxon>Pleosporales</taxon>
        <taxon>Pleosporineae</taxon>
        <taxon>Phaeosphaeriaceae</taxon>
        <taxon>Parastagonospora</taxon>
    </lineage>
</organism>
<evidence type="ECO:0000313" key="2">
    <source>
        <dbReference type="EMBL" id="QRD02668.1"/>
    </source>
</evidence>
<keyword evidence="3" id="KW-1185">Reference proteome</keyword>
<protein>
    <submittedName>
        <fullName evidence="2">Uncharacterized protein</fullName>
    </submittedName>
</protein>
<gene>
    <name evidence="2" type="ORF">JI435_418400</name>
</gene>
<dbReference type="VEuPathDB" id="FungiDB:JI435_418400"/>
<proteinExistence type="predicted"/>
<keyword evidence="1" id="KW-0472">Membrane</keyword>
<evidence type="ECO:0000256" key="1">
    <source>
        <dbReference type="SAM" id="Phobius"/>
    </source>
</evidence>